<organism evidence="1 2">
    <name type="scientific">Pseudomonas piscis</name>
    <dbReference type="NCBI Taxonomy" id="2614538"/>
    <lineage>
        <taxon>Bacteria</taxon>
        <taxon>Pseudomonadati</taxon>
        <taxon>Pseudomonadota</taxon>
        <taxon>Gammaproteobacteria</taxon>
        <taxon>Pseudomonadales</taxon>
        <taxon>Pseudomonadaceae</taxon>
        <taxon>Pseudomonas</taxon>
    </lineage>
</organism>
<evidence type="ECO:0000313" key="2">
    <source>
        <dbReference type="Proteomes" id="UP000486534"/>
    </source>
</evidence>
<reference evidence="1 2" key="1">
    <citation type="submission" date="2019-10" db="EMBL/GenBank/DDBJ databases">
        <title>Pseudomonas dajingensis sp. nov., isolated from the profound head ulcers of farmed Murray cod (Maccullochella peelii peelii).</title>
        <authorList>
            <person name="Liu Y."/>
        </authorList>
    </citation>
    <scope>NUCLEOTIDE SEQUENCE [LARGE SCALE GENOMIC DNA]</scope>
    <source>
        <strain evidence="1 2">MC042</strain>
    </source>
</reference>
<protein>
    <submittedName>
        <fullName evidence="1">Alpha/beta hydrolase</fullName>
    </submittedName>
</protein>
<keyword evidence="1" id="KW-0378">Hydrolase</keyword>
<accession>A0A7X1PME7</accession>
<proteinExistence type="predicted"/>
<dbReference type="EMBL" id="WHUV01000002">
    <property type="protein sequence ID" value="MQA53890.1"/>
    <property type="molecule type" value="Genomic_DNA"/>
</dbReference>
<dbReference type="GO" id="GO:0016787">
    <property type="term" value="F:hydrolase activity"/>
    <property type="evidence" value="ECO:0007669"/>
    <property type="project" value="UniProtKB-KW"/>
</dbReference>
<dbReference type="Pfam" id="PF05990">
    <property type="entry name" value="DUF900"/>
    <property type="match status" value="1"/>
</dbReference>
<comment type="caution">
    <text evidence="1">The sequence shown here is derived from an EMBL/GenBank/DDBJ whole genome shotgun (WGS) entry which is preliminary data.</text>
</comment>
<dbReference type="Proteomes" id="UP000486534">
    <property type="component" value="Unassembled WGS sequence"/>
</dbReference>
<dbReference type="AlphaFoldDB" id="A0A7X1PME7"/>
<dbReference type="RefSeq" id="WP_152897572.1">
    <property type="nucleotide sequence ID" value="NZ_WHUV01000002.1"/>
</dbReference>
<gene>
    <name evidence="1" type="ORF">GDH07_11260</name>
</gene>
<name>A0A7X1PME7_9PSED</name>
<dbReference type="InterPro" id="IPR010297">
    <property type="entry name" value="DUF900_hydrolase"/>
</dbReference>
<dbReference type="PROSITE" id="PS51257">
    <property type="entry name" value="PROKAR_LIPOPROTEIN"/>
    <property type="match status" value="1"/>
</dbReference>
<evidence type="ECO:0000313" key="1">
    <source>
        <dbReference type="EMBL" id="MQA53890.1"/>
    </source>
</evidence>
<sequence length="535" mass="57602">MASLKWAGIWILGISIAGCSGPGTVMEPYESALDVESTNAQGFHSSLYFPSGTALHYPGYVVALEKSPQATVGGPKPYPQVSFVKSGRYIQAEQPSRWGTSSQIERFQNSDPKAMFVSHIIKNSVARDDRGGNVPYFSKSHCFVYNAYAAKPISLTRKDYDLAKVSDWHACEISTNLDKVDAKKYQLYDYGKYALVSLQDNLTKDLKQGSYTHILVIVMGWNTAQQEAIRNFNDLTGNLMAASLEAASGQQESPIDRTKAIQPLAKDRPAGSFRPLVIGVTWPSYWSNSFGNVFSYSNKANDADEIGLSWLNKLLNETIPLSLQASGSHARVVALGHSFGARAMTRAVFSSPALVPLQGGFPDQPMVSSPVDLAVGLQGAMSINRFAAQLGSEGAPYRDFARLDKTKIVLTAATEDSATGAPFVVWTDPAGSIGSYRKACAAPGSLYQPIFDCMTASDTSATPGGRFEACKYGQAGCVDPFDGAGQGHKVAYIDASNGITQFNSPGSGGGAHSDIYRLPMGRLLWKLVEQYAPAR</sequence>